<dbReference type="SMART" id="SM00448">
    <property type="entry name" value="REC"/>
    <property type="match status" value="1"/>
</dbReference>
<dbReference type="OMA" id="RCMVALT"/>
<evidence type="ECO:0000313" key="4">
    <source>
        <dbReference type="EMBL" id="KAA3160619.1"/>
    </source>
</evidence>
<accession>A0AAE4LPC5</accession>
<dbReference type="Pfam" id="PF00072">
    <property type="entry name" value="Response_reg"/>
    <property type="match status" value="1"/>
</dbReference>
<dbReference type="PANTHER" id="PTHR44591">
    <property type="entry name" value="STRESS RESPONSE REGULATOR PROTEIN 1"/>
    <property type="match status" value="1"/>
</dbReference>
<dbReference type="InterPro" id="IPR050595">
    <property type="entry name" value="Bact_response_regulator"/>
</dbReference>
<dbReference type="GO" id="GO:0000160">
    <property type="term" value="P:phosphorelay signal transduction system"/>
    <property type="evidence" value="ECO:0007669"/>
    <property type="project" value="InterPro"/>
</dbReference>
<protein>
    <submittedName>
        <fullName evidence="5">Response regulator</fullName>
    </submittedName>
</protein>
<keyword evidence="1 2" id="KW-0597">Phosphoprotein</keyword>
<dbReference type="PANTHER" id="PTHR44591:SF3">
    <property type="entry name" value="RESPONSE REGULATORY DOMAIN-CONTAINING PROTEIN"/>
    <property type="match status" value="1"/>
</dbReference>
<dbReference type="InterPro" id="IPR011006">
    <property type="entry name" value="CheY-like_superfamily"/>
</dbReference>
<dbReference type="SUPFAM" id="SSF52172">
    <property type="entry name" value="CheY-like"/>
    <property type="match status" value="1"/>
</dbReference>
<dbReference type="Gene3D" id="3.40.50.2300">
    <property type="match status" value="1"/>
</dbReference>
<dbReference type="RefSeq" id="WP_009596804.1">
    <property type="nucleotide sequence ID" value="NZ_BAAFKU010000006.1"/>
</dbReference>
<dbReference type="InterPro" id="IPR001789">
    <property type="entry name" value="Sig_transdc_resp-reg_receiver"/>
</dbReference>
<dbReference type="Proteomes" id="UP001181347">
    <property type="component" value="Unassembled WGS sequence"/>
</dbReference>
<evidence type="ECO:0000313" key="7">
    <source>
        <dbReference type="Proteomes" id="UP001181347"/>
    </source>
</evidence>
<reference evidence="4 6" key="1">
    <citation type="journal article" date="2019" name="Nat. Med.">
        <title>A library of human gut bacterial isolates paired with longitudinal multiomics data enables mechanistic microbiome research.</title>
        <authorList>
            <person name="Poyet M."/>
            <person name="Groussin M."/>
            <person name="Gibbons S.M."/>
            <person name="Avila-Pacheco J."/>
            <person name="Jiang X."/>
            <person name="Kearney S.M."/>
            <person name="Perrotta A.R."/>
            <person name="Berdy B."/>
            <person name="Zhao S."/>
            <person name="Lieberman T.D."/>
            <person name="Swanson P.K."/>
            <person name="Smith M."/>
            <person name="Roesemann S."/>
            <person name="Alexander J.E."/>
            <person name="Rich S.A."/>
            <person name="Livny J."/>
            <person name="Vlamakis H."/>
            <person name="Clish C."/>
            <person name="Bullock K."/>
            <person name="Deik A."/>
            <person name="Scott J."/>
            <person name="Pierce K.A."/>
            <person name="Xavier R.J."/>
            <person name="Alm E.J."/>
        </authorList>
    </citation>
    <scope>NUCLEOTIDE SEQUENCE [LARGE SCALE GENOMIC DNA]</scope>
    <source>
        <strain evidence="4 6">BIOML-A1</strain>
    </source>
</reference>
<feature type="modified residue" description="4-aspartylphosphate" evidence="2">
    <location>
        <position position="54"/>
    </location>
</feature>
<dbReference type="Proteomes" id="UP000324870">
    <property type="component" value="Unassembled WGS sequence"/>
</dbReference>
<dbReference type="PROSITE" id="PS50110">
    <property type="entry name" value="RESPONSE_REGULATORY"/>
    <property type="match status" value="1"/>
</dbReference>
<dbReference type="EMBL" id="VVND01000002">
    <property type="protein sequence ID" value="KAA3160619.1"/>
    <property type="molecule type" value="Genomic_DNA"/>
</dbReference>
<evidence type="ECO:0000256" key="2">
    <source>
        <dbReference type="PROSITE-ProRule" id="PRU00169"/>
    </source>
</evidence>
<sequence length="122" mass="14384">MNKKQILIVDDKEQIAKILYAYLQADYDCHYVQNPLHAIKRLLAGHMPDLIISDIRMPEMRGDEFLEYLKHNELFKQIPVVMLSSEDSTSERIRLLEEGAEDYIVKPFNPQELKIRIKKILD</sequence>
<organism evidence="5 7">
    <name type="scientific">Alistipes finegoldii</name>
    <dbReference type="NCBI Taxonomy" id="214856"/>
    <lineage>
        <taxon>Bacteria</taxon>
        <taxon>Pseudomonadati</taxon>
        <taxon>Bacteroidota</taxon>
        <taxon>Bacteroidia</taxon>
        <taxon>Bacteroidales</taxon>
        <taxon>Rikenellaceae</taxon>
        <taxon>Alistipes</taxon>
    </lineage>
</organism>
<dbReference type="EMBL" id="JAWDES010000005">
    <property type="protein sequence ID" value="MDU0261072.1"/>
    <property type="molecule type" value="Genomic_DNA"/>
</dbReference>
<evidence type="ECO:0000313" key="6">
    <source>
        <dbReference type="Proteomes" id="UP000324870"/>
    </source>
</evidence>
<feature type="domain" description="Response regulatory" evidence="3">
    <location>
        <begin position="5"/>
        <end position="121"/>
    </location>
</feature>
<comment type="caution">
    <text evidence="5">The sequence shown here is derived from an EMBL/GenBank/DDBJ whole genome shotgun (WGS) entry which is preliminary data.</text>
</comment>
<evidence type="ECO:0000259" key="3">
    <source>
        <dbReference type="PROSITE" id="PS50110"/>
    </source>
</evidence>
<reference evidence="5" key="2">
    <citation type="submission" date="2023-10" db="EMBL/GenBank/DDBJ databases">
        <title>Genome Sequence of the Bacteria from From Gut Wall in Crohn's Disease.</title>
        <authorList>
            <person name="Rodriguez-Palacios A."/>
        </authorList>
    </citation>
    <scope>NUCLEOTIDE SEQUENCE</scope>
    <source>
        <strain evidence="5">CavFT-hAR58</strain>
    </source>
</reference>
<keyword evidence="6" id="KW-1185">Reference proteome</keyword>
<dbReference type="AlphaFoldDB" id="A0AAE4LPC5"/>
<gene>
    <name evidence="4" type="ORF">F2A26_02455</name>
    <name evidence="5" type="ORF">RVH17_13320</name>
</gene>
<evidence type="ECO:0000313" key="5">
    <source>
        <dbReference type="EMBL" id="MDU0261072.1"/>
    </source>
</evidence>
<evidence type="ECO:0000256" key="1">
    <source>
        <dbReference type="ARBA" id="ARBA00022553"/>
    </source>
</evidence>
<name>A0AAE4LPC5_9BACT</name>
<proteinExistence type="predicted"/>